<evidence type="ECO:0000256" key="2">
    <source>
        <dbReference type="ARBA" id="ARBA00022574"/>
    </source>
</evidence>
<name>A0A8A3P2L2_9HELO</name>
<dbReference type="Proteomes" id="UP000672032">
    <property type="component" value="Chromosome 1"/>
</dbReference>
<feature type="repeat" description="WD" evidence="9">
    <location>
        <begin position="286"/>
        <end position="326"/>
    </location>
</feature>
<dbReference type="PROSITE" id="PS50294">
    <property type="entry name" value="WD_REPEATS_REGION"/>
    <property type="match status" value="7"/>
</dbReference>
<dbReference type="PANTHER" id="PTHR19848:SF0">
    <property type="entry name" value="NOTCHLESS PROTEIN HOMOLOG 1"/>
    <property type="match status" value="1"/>
</dbReference>
<keyword evidence="2 9" id="KW-0853">WD repeat</keyword>
<dbReference type="GO" id="GO:0000027">
    <property type="term" value="P:ribosomal large subunit assembly"/>
    <property type="evidence" value="ECO:0007669"/>
    <property type="project" value="TreeGrafter"/>
</dbReference>
<dbReference type="PROSITE" id="PS50082">
    <property type="entry name" value="WD_REPEATS_2"/>
    <property type="match status" value="7"/>
</dbReference>
<comment type="subcellular location">
    <subcellularLocation>
        <location evidence="1">Nucleus</location>
        <location evidence="1">Nucleolus</location>
    </subcellularLocation>
</comment>
<dbReference type="CDD" id="cd00200">
    <property type="entry name" value="WD40"/>
    <property type="match status" value="1"/>
</dbReference>
<feature type="repeat" description="WD" evidence="9">
    <location>
        <begin position="409"/>
        <end position="450"/>
    </location>
</feature>
<evidence type="ECO:0000256" key="6">
    <source>
        <dbReference type="ARBA" id="ARBA00068030"/>
    </source>
</evidence>
<evidence type="ECO:0000256" key="7">
    <source>
        <dbReference type="ARBA" id="ARBA00077034"/>
    </source>
</evidence>
<proteinExistence type="inferred from homology"/>
<dbReference type="OrthoDB" id="10267436at2759"/>
<dbReference type="SUPFAM" id="SSF50978">
    <property type="entry name" value="WD40 repeat-like"/>
    <property type="match status" value="1"/>
</dbReference>
<dbReference type="Pfam" id="PF00400">
    <property type="entry name" value="WD40"/>
    <property type="match status" value="7"/>
</dbReference>
<dbReference type="EMBL" id="CP063405">
    <property type="protein sequence ID" value="QSZ30074.1"/>
    <property type="molecule type" value="Genomic_DNA"/>
</dbReference>
<dbReference type="InterPro" id="IPR036322">
    <property type="entry name" value="WD40_repeat_dom_sf"/>
</dbReference>
<protein>
    <recommendedName>
        <fullName evidence="6">Ribosome assembly protein 4</fullName>
    </recommendedName>
    <alternativeName>
        <fullName evidence="8">Notchless protein homolog 1</fullName>
    </alternativeName>
    <alternativeName>
        <fullName evidence="7">Ribosome biogenesis factor RSA4</fullName>
    </alternativeName>
</protein>
<dbReference type="PROSITE" id="PS00678">
    <property type="entry name" value="WD_REPEATS_1"/>
    <property type="match status" value="3"/>
</dbReference>
<evidence type="ECO:0000256" key="5">
    <source>
        <dbReference type="ARBA" id="ARBA00061016"/>
    </source>
</evidence>
<evidence type="ECO:0000313" key="11">
    <source>
        <dbReference type="Proteomes" id="UP000672032"/>
    </source>
</evidence>
<evidence type="ECO:0000313" key="10">
    <source>
        <dbReference type="EMBL" id="QSZ30074.1"/>
    </source>
</evidence>
<evidence type="ECO:0000256" key="1">
    <source>
        <dbReference type="ARBA" id="ARBA00004604"/>
    </source>
</evidence>
<feature type="repeat" description="WD" evidence="9">
    <location>
        <begin position="152"/>
        <end position="194"/>
    </location>
</feature>
<dbReference type="AlphaFoldDB" id="A0A8A3P2L2"/>
<feature type="repeat" description="WD" evidence="9">
    <location>
        <begin position="493"/>
        <end position="526"/>
    </location>
</feature>
<reference evidence="10" key="1">
    <citation type="submission" date="2020-10" db="EMBL/GenBank/DDBJ databases">
        <title>Genome Sequence of Monilinia vaccinii-corymbosi Sheds Light on Mummy Berry Disease Infection of Blueberry and Mating Type.</title>
        <authorList>
            <person name="Yow A.G."/>
            <person name="Zhang Y."/>
            <person name="Bansal K."/>
            <person name="Eacker S.M."/>
            <person name="Sullivan S."/>
            <person name="Liachko I."/>
            <person name="Cubeta M.A."/>
            <person name="Rollins J.A."/>
            <person name="Ashrafi H."/>
        </authorList>
    </citation>
    <scope>NUCLEOTIDE SEQUENCE</scope>
    <source>
        <strain evidence="10">RL-1</strain>
    </source>
</reference>
<comment type="similarity">
    <text evidence="5">Belongs to the NLE1/RSA4 family.</text>
</comment>
<dbReference type="PRINTS" id="PR00319">
    <property type="entry name" value="GPROTEINB"/>
</dbReference>
<dbReference type="GO" id="GO:0005730">
    <property type="term" value="C:nucleolus"/>
    <property type="evidence" value="ECO:0007669"/>
    <property type="project" value="UniProtKB-SubCell"/>
</dbReference>
<keyword evidence="4" id="KW-0539">Nucleus</keyword>
<gene>
    <name evidence="10" type="ORF">DSL72_004594</name>
</gene>
<feature type="repeat" description="WD" evidence="9">
    <location>
        <begin position="451"/>
        <end position="492"/>
    </location>
</feature>
<sequence>MTTVLPPPSKRQKTAALERARVQQDVEEIPSDAGSLRIQFFDTTTGLPMGNGPILVPVAKADPENLGLLLNTMMGHLTPMKDPSEHLAYRFTIPVPDKNNKSSEKITTAYPTNIYKTLLKPGLISTEEVQNISAAPQAVFRVQAVSRCASTIPGHGEAILATQFSPRSSSRMVSGSGDNTARIWDCDTGTPVHTLKGHTSWVLAVSWSPDESRIATGSMDNTVRMWDPKTGKQLGNPMKGHTKWVTSLAWEPYHVQKPGEPRLASSSKDATVRVWSTNQQKIELVLSGHKGSVSCVKWGGTGFIYTASHDKTVKVWNVKDGALAHTLNAHAHWVNHLALSTDFVMRTAYHDHTGKIPATDEEKVEKANERFLKASKIQGEIVERLVSASDDFTMYLWEPAKQTKPIARMLGHQKQVNHVTFSPDGLLIASSGFDNHTKIWNARDGKFINTLRGHVAPVYQCAFSPDSRLLVTGSKDTTLKVWDMGTHKLVEDLPGHKDEVYAVDWSPDGQKVGSGGKDKAVRVWRH</sequence>
<dbReference type="InterPro" id="IPR019775">
    <property type="entry name" value="WD40_repeat_CS"/>
</dbReference>
<dbReference type="InterPro" id="IPR020472">
    <property type="entry name" value="WD40_PAC1"/>
</dbReference>
<evidence type="ECO:0000256" key="8">
    <source>
        <dbReference type="ARBA" id="ARBA00080836"/>
    </source>
</evidence>
<dbReference type="InterPro" id="IPR015943">
    <property type="entry name" value="WD40/YVTN_repeat-like_dom_sf"/>
</dbReference>
<evidence type="ECO:0000256" key="3">
    <source>
        <dbReference type="ARBA" id="ARBA00022737"/>
    </source>
</evidence>
<evidence type="ECO:0000256" key="4">
    <source>
        <dbReference type="ARBA" id="ARBA00023242"/>
    </source>
</evidence>
<dbReference type="PANTHER" id="PTHR19848">
    <property type="entry name" value="WD40 REPEAT PROTEIN"/>
    <property type="match status" value="1"/>
</dbReference>
<evidence type="ECO:0000256" key="9">
    <source>
        <dbReference type="PROSITE-ProRule" id="PRU00221"/>
    </source>
</evidence>
<feature type="repeat" description="WD" evidence="9">
    <location>
        <begin position="238"/>
        <end position="285"/>
    </location>
</feature>
<dbReference type="Gene3D" id="2.130.10.10">
    <property type="entry name" value="YVTN repeat-like/Quinoprotein amine dehydrogenase"/>
    <property type="match status" value="1"/>
</dbReference>
<organism evidence="10 11">
    <name type="scientific">Monilinia vaccinii-corymbosi</name>
    <dbReference type="NCBI Taxonomy" id="61207"/>
    <lineage>
        <taxon>Eukaryota</taxon>
        <taxon>Fungi</taxon>
        <taxon>Dikarya</taxon>
        <taxon>Ascomycota</taxon>
        <taxon>Pezizomycotina</taxon>
        <taxon>Leotiomycetes</taxon>
        <taxon>Helotiales</taxon>
        <taxon>Sclerotiniaceae</taxon>
        <taxon>Monilinia</taxon>
    </lineage>
</organism>
<dbReference type="PRINTS" id="PR00320">
    <property type="entry name" value="GPROTEINBRPT"/>
</dbReference>
<keyword evidence="3" id="KW-0677">Repeat</keyword>
<keyword evidence="11" id="KW-1185">Reference proteome</keyword>
<dbReference type="InterPro" id="IPR001632">
    <property type="entry name" value="WD40_G-protein_beta-like"/>
</dbReference>
<dbReference type="InterPro" id="IPR001680">
    <property type="entry name" value="WD40_rpt"/>
</dbReference>
<feature type="repeat" description="WD" evidence="9">
    <location>
        <begin position="195"/>
        <end position="236"/>
    </location>
</feature>
<dbReference type="SMART" id="SM00320">
    <property type="entry name" value="WD40"/>
    <property type="match status" value="8"/>
</dbReference>
<dbReference type="FunFam" id="2.130.10.10:FF:000092">
    <property type="entry name" value="notchless protein homolog"/>
    <property type="match status" value="1"/>
</dbReference>
<accession>A0A8A3P2L2</accession>